<reference evidence="2 3" key="1">
    <citation type="journal article" date="2019" name="Sci. Rep.">
        <title>Nanopore sequencing improves the draft genome of the human pathogenic amoeba Naegleria fowleri.</title>
        <authorList>
            <person name="Liechti N."/>
            <person name="Schurch N."/>
            <person name="Bruggmann R."/>
            <person name="Wittwer M."/>
        </authorList>
    </citation>
    <scope>NUCLEOTIDE SEQUENCE [LARGE SCALE GENOMIC DNA]</scope>
    <source>
        <strain evidence="2 3">ATCC 30894</strain>
    </source>
</reference>
<dbReference type="RefSeq" id="XP_044557475.1">
    <property type="nucleotide sequence ID" value="XM_044712925.1"/>
</dbReference>
<evidence type="ECO:0000256" key="1">
    <source>
        <dbReference type="SAM" id="MobiDB-lite"/>
    </source>
</evidence>
<dbReference type="VEuPathDB" id="AmoebaDB:NF0025720"/>
<comment type="caution">
    <text evidence="2">The sequence shown here is derived from an EMBL/GenBank/DDBJ whole genome shotgun (WGS) entry which is preliminary data.</text>
</comment>
<organism evidence="2 3">
    <name type="scientific">Naegleria fowleri</name>
    <name type="common">Brain eating amoeba</name>
    <dbReference type="NCBI Taxonomy" id="5763"/>
    <lineage>
        <taxon>Eukaryota</taxon>
        <taxon>Discoba</taxon>
        <taxon>Heterolobosea</taxon>
        <taxon>Tetramitia</taxon>
        <taxon>Eutetramitia</taxon>
        <taxon>Vahlkampfiidae</taxon>
        <taxon>Naegleria</taxon>
    </lineage>
</organism>
<name>A0A6A5BDZ4_NAEFO</name>
<evidence type="ECO:0000313" key="2">
    <source>
        <dbReference type="EMBL" id="KAF0972761.1"/>
    </source>
</evidence>
<dbReference type="VEuPathDB" id="AmoebaDB:FDP41_009010"/>
<proteinExistence type="predicted"/>
<dbReference type="Proteomes" id="UP000444721">
    <property type="component" value="Unassembled WGS sequence"/>
</dbReference>
<dbReference type="GeneID" id="68116227"/>
<dbReference type="EMBL" id="VFQX01000066">
    <property type="protein sequence ID" value="KAF0972761.1"/>
    <property type="molecule type" value="Genomic_DNA"/>
</dbReference>
<dbReference type="VEuPathDB" id="AmoebaDB:NfTy_046950"/>
<sequence length="304" mass="34971">MKCEGIWINYYGDKNVIVTLEACGGNALKQTCPVMIFNPPVLVPLPVARQFNFLKPISNTLHKTTNALQSENVETLNTQTGIAAEWSREMIACSSDPFAPPVARELEPFQNYLLRGFKTNSFKKVQDSTYHFVAAQEVYSEKRLISSAGVTIKRVPFLTFPQMRQTIAQVKKQMILRDLMLSCFNSESTMEQQQKSLLTNSLQQQMQHHHHHHSHDDNEQIKKVEVEFSTTSDMAIYLRTTNDLDFIVFKIEVNVTASGEEQERVITCYWNEEQHDALTNILNKTMSIPIMIHYFYTKVVMNLQ</sequence>
<gene>
    <name evidence="2" type="ORF">FDP41_009010</name>
</gene>
<evidence type="ECO:0000313" key="3">
    <source>
        <dbReference type="Proteomes" id="UP000444721"/>
    </source>
</evidence>
<dbReference type="AlphaFoldDB" id="A0A6A5BDZ4"/>
<feature type="region of interest" description="Disordered" evidence="1">
    <location>
        <begin position="195"/>
        <end position="220"/>
    </location>
</feature>
<keyword evidence="3" id="KW-1185">Reference proteome</keyword>
<dbReference type="OrthoDB" id="10410730at2759"/>
<protein>
    <submittedName>
        <fullName evidence="2">Uncharacterized protein</fullName>
    </submittedName>
</protein>
<accession>A0A6A5BDZ4</accession>